<gene>
    <name evidence="2" type="ORF">HCR03_11225</name>
</gene>
<accession>A0A7G8T6T8</accession>
<dbReference type="KEGG" id="cfem:HCR03_11225"/>
<name>A0A7G8T6T8_9FIRM</name>
<sequence>MLKTWKKAVSLVLVFALSMMVCVPAFADSPFTETFYTTGSDKAKSSDTARIKSFVDTKINAAKAKITVSNTKILHDFAGNEYELVECTPTGYYIIHPQSGIIIESSPNSKSPYKGLNANLYYGGPTYYYIKSGASYKHTILGTTISDADAAAQDCQKIHDALLSQTNEAVSNYLTDKSSSLPSNQLQSTGTDHWVNSYSWFRNLKSGFGYVSGGYCGYIAANLILKYWDNCRGKIKLSSWDSPVNSIRLTNDLIDVGKDDGYGASTYAVDIAKVINDFCSYYSLPQCASWHVGTSGMINEMDSYKRPVILFGNLEGAGNHAVVAYGYNEYENPGDYTFICHFGWNGSSEVHICSFPDGTSIFGSNAQYNIS</sequence>
<protein>
    <submittedName>
        <fullName evidence="2">C10 family peptidase</fullName>
    </submittedName>
</protein>
<feature type="chain" id="PRO_5028899208" evidence="1">
    <location>
        <begin position="28"/>
        <end position="371"/>
    </location>
</feature>
<dbReference type="Proteomes" id="UP000515909">
    <property type="component" value="Chromosome"/>
</dbReference>
<dbReference type="AlphaFoldDB" id="A0A7G8T6T8"/>
<evidence type="ECO:0000256" key="1">
    <source>
        <dbReference type="SAM" id="SignalP"/>
    </source>
</evidence>
<proteinExistence type="predicted"/>
<dbReference type="RefSeq" id="WP_187034262.1">
    <property type="nucleotide sequence ID" value="NZ_CP060286.1"/>
</dbReference>
<reference evidence="2 3" key="1">
    <citation type="submission" date="2020-08" db="EMBL/GenBank/DDBJ databases">
        <title>The isolate Caproiciproducens sp. 7D4C2 produces n-caproate at mildly acidic conditions from hexoses: genome and rBOX comparison with related strains and chain-elongating bacteria.</title>
        <authorList>
            <person name="Esquivel-Elizondo S."/>
            <person name="Bagci C."/>
            <person name="Temovska M."/>
            <person name="Jeon B.S."/>
            <person name="Bessarab I."/>
            <person name="Williams R.B.H."/>
            <person name="Huson D.H."/>
            <person name="Angenent L.T."/>
        </authorList>
    </citation>
    <scope>NUCLEOTIDE SEQUENCE [LARGE SCALE GENOMIC DNA]</scope>
    <source>
        <strain evidence="2 3">7D4C2</strain>
    </source>
</reference>
<evidence type="ECO:0000313" key="2">
    <source>
        <dbReference type="EMBL" id="QNK39329.1"/>
    </source>
</evidence>
<evidence type="ECO:0000313" key="3">
    <source>
        <dbReference type="Proteomes" id="UP000515909"/>
    </source>
</evidence>
<feature type="signal peptide" evidence="1">
    <location>
        <begin position="1"/>
        <end position="27"/>
    </location>
</feature>
<keyword evidence="1" id="KW-0732">Signal</keyword>
<organism evidence="2 3">
    <name type="scientific">Caproicibacter fermentans</name>
    <dbReference type="NCBI Taxonomy" id="2576756"/>
    <lineage>
        <taxon>Bacteria</taxon>
        <taxon>Bacillati</taxon>
        <taxon>Bacillota</taxon>
        <taxon>Clostridia</taxon>
        <taxon>Eubacteriales</taxon>
        <taxon>Acutalibacteraceae</taxon>
        <taxon>Caproicibacter</taxon>
    </lineage>
</organism>
<dbReference type="EMBL" id="CP060286">
    <property type="protein sequence ID" value="QNK39329.1"/>
    <property type="molecule type" value="Genomic_DNA"/>
</dbReference>